<evidence type="ECO:0000313" key="9">
    <source>
        <dbReference type="EMBL" id="MBK4734465.1"/>
    </source>
</evidence>
<dbReference type="SUPFAM" id="SSF117892">
    <property type="entry name" value="Band 7/SPFH domain"/>
    <property type="match status" value="1"/>
</dbReference>
<dbReference type="InterPro" id="IPR036013">
    <property type="entry name" value="Band_7/SPFH_dom_sf"/>
</dbReference>
<dbReference type="SMART" id="SM00244">
    <property type="entry name" value="PHB"/>
    <property type="match status" value="1"/>
</dbReference>
<dbReference type="InterPro" id="IPR020980">
    <property type="entry name" value="Membrane_HflK_N"/>
</dbReference>
<evidence type="ECO:0000256" key="4">
    <source>
        <dbReference type="ARBA" id="ARBA00022989"/>
    </source>
</evidence>
<keyword evidence="9" id="KW-0378">Hydrolase</keyword>
<feature type="domain" description="Band 7" evidence="8">
    <location>
        <begin position="100"/>
        <end position="273"/>
    </location>
</feature>
<dbReference type="Gene3D" id="3.30.479.30">
    <property type="entry name" value="Band 7 domain"/>
    <property type="match status" value="1"/>
</dbReference>
<evidence type="ECO:0000256" key="5">
    <source>
        <dbReference type="ARBA" id="ARBA00023136"/>
    </source>
</evidence>
<dbReference type="Pfam" id="PF12221">
    <property type="entry name" value="HflK_N"/>
    <property type="match status" value="1"/>
</dbReference>
<dbReference type="InterPro" id="IPR050710">
    <property type="entry name" value="Band7/mec-2_domain"/>
</dbReference>
<dbReference type="EMBL" id="JAEPBG010000002">
    <property type="protein sequence ID" value="MBK4734465.1"/>
    <property type="molecule type" value="Genomic_DNA"/>
</dbReference>
<dbReference type="RefSeq" id="WP_200591210.1">
    <property type="nucleotide sequence ID" value="NZ_JAEPBG010000002.1"/>
</dbReference>
<protein>
    <recommendedName>
        <fullName evidence="6">Protein HflK</fullName>
    </recommendedName>
</protein>
<comment type="subcellular location">
    <subcellularLocation>
        <location evidence="1">Membrane</location>
        <topology evidence="1">Single-pass membrane protein</topology>
    </subcellularLocation>
</comment>
<feature type="compositionally biased region" description="Basic and acidic residues" evidence="7">
    <location>
        <begin position="417"/>
        <end position="435"/>
    </location>
</feature>
<dbReference type="PANTHER" id="PTHR43327">
    <property type="entry name" value="STOMATIN-LIKE PROTEIN 2, MITOCHONDRIAL"/>
    <property type="match status" value="1"/>
</dbReference>
<gene>
    <name evidence="9" type="primary">hflK</name>
    <name evidence="9" type="ORF">JJB74_07605</name>
</gene>
<name>A0A934SS44_9BURK</name>
<dbReference type="AlphaFoldDB" id="A0A934SS44"/>
<evidence type="ECO:0000256" key="3">
    <source>
        <dbReference type="ARBA" id="ARBA00022692"/>
    </source>
</evidence>
<feature type="transmembrane region" description="Helical" evidence="6">
    <location>
        <begin position="84"/>
        <end position="105"/>
    </location>
</feature>
<comment type="function">
    <text evidence="6">HflC and HflK could encode or regulate a protease.</text>
</comment>
<evidence type="ECO:0000256" key="2">
    <source>
        <dbReference type="ARBA" id="ARBA00006971"/>
    </source>
</evidence>
<dbReference type="GO" id="GO:0016020">
    <property type="term" value="C:membrane"/>
    <property type="evidence" value="ECO:0007669"/>
    <property type="project" value="UniProtKB-SubCell"/>
</dbReference>
<feature type="region of interest" description="Disordered" evidence="7">
    <location>
        <begin position="15"/>
        <end position="47"/>
    </location>
</feature>
<sequence>MAPHLLKKLGLKFSLNDPRWGRGSQNDEQSSNQNGKQPSDGPPDLDQLWRDFNQRVNRFFGRRSSGGGGSSGGGFRPDMRGMKIGAGIIVIIVLLLWLLSGFFIVQEGQTGVVMTFGRYSHMANAGFNWHWPAPIQKHEIVNVSSVRTVEVGYRSSVRNKVPREALMLTEDENIIDIQFAVQYKLKDASDWVFNNRDKQDTIKQVAESAIREVVGRSQMDFVLYEGREKVAQEVAQLMQQILDRYSSGAQITNVTMQGVQPPEQVQAAFDDAVKAGQDRERLKNEGQAYANDVVPRARGTASRLLQEADGYRAKVIANAEGETARFKQILTQYQKAPAVTRDRMYIDTMQQIFSSTTKLMVDARTNNSLLYLPLDKLIAQSAAAEIAQPHAAAPAATAAPATPAPASTNSAASESQRQIDARSRESRDSRDREGR</sequence>
<dbReference type="InterPro" id="IPR001107">
    <property type="entry name" value="Band_7"/>
</dbReference>
<comment type="similarity">
    <text evidence="2 6">Belongs to the band 7/mec-2 family. HflK subfamily.</text>
</comment>
<keyword evidence="3 6" id="KW-0812">Transmembrane</keyword>
<comment type="caution">
    <text evidence="9">The sequence shown here is derived from an EMBL/GenBank/DDBJ whole genome shotgun (WGS) entry which is preliminary data.</text>
</comment>
<dbReference type="GO" id="GO:0006508">
    <property type="term" value="P:proteolysis"/>
    <property type="evidence" value="ECO:0007669"/>
    <property type="project" value="UniProtKB-KW"/>
</dbReference>
<evidence type="ECO:0000256" key="1">
    <source>
        <dbReference type="ARBA" id="ARBA00004167"/>
    </source>
</evidence>
<evidence type="ECO:0000259" key="8">
    <source>
        <dbReference type="SMART" id="SM00244"/>
    </source>
</evidence>
<proteinExistence type="inferred from homology"/>
<accession>A0A934SS44</accession>
<reference evidence="9" key="1">
    <citation type="submission" date="2021-01" db="EMBL/GenBank/DDBJ databases">
        <title>Genome sequence of strain Noviherbaspirillum sp. DKR-6.</title>
        <authorList>
            <person name="Chaudhary D.K."/>
        </authorList>
    </citation>
    <scope>NUCLEOTIDE SEQUENCE</scope>
    <source>
        <strain evidence="9">DKR-6</strain>
    </source>
</reference>
<dbReference type="PANTHER" id="PTHR43327:SF2">
    <property type="entry name" value="MODULATOR OF FTSH PROTEASE HFLK"/>
    <property type="match status" value="1"/>
</dbReference>
<keyword evidence="10" id="KW-1185">Reference proteome</keyword>
<evidence type="ECO:0000313" key="10">
    <source>
        <dbReference type="Proteomes" id="UP000622890"/>
    </source>
</evidence>
<dbReference type="Pfam" id="PF01145">
    <property type="entry name" value="Band_7"/>
    <property type="match status" value="1"/>
</dbReference>
<comment type="subunit">
    <text evidence="6">HflC and HflK may interact to form a multimeric complex.</text>
</comment>
<evidence type="ECO:0000256" key="6">
    <source>
        <dbReference type="RuleBase" id="RU364113"/>
    </source>
</evidence>
<dbReference type="Proteomes" id="UP000622890">
    <property type="component" value="Unassembled WGS sequence"/>
</dbReference>
<dbReference type="CDD" id="cd03404">
    <property type="entry name" value="SPFH_HflK"/>
    <property type="match status" value="1"/>
</dbReference>
<organism evidence="9 10">
    <name type="scientific">Noviherbaspirillum pedocola</name>
    <dbReference type="NCBI Taxonomy" id="2801341"/>
    <lineage>
        <taxon>Bacteria</taxon>
        <taxon>Pseudomonadati</taxon>
        <taxon>Pseudomonadota</taxon>
        <taxon>Betaproteobacteria</taxon>
        <taxon>Burkholderiales</taxon>
        <taxon>Oxalobacteraceae</taxon>
        <taxon>Noviherbaspirillum</taxon>
    </lineage>
</organism>
<dbReference type="NCBIfam" id="TIGR01933">
    <property type="entry name" value="hflK"/>
    <property type="match status" value="1"/>
</dbReference>
<feature type="compositionally biased region" description="Polar residues" evidence="7">
    <location>
        <begin position="23"/>
        <end position="37"/>
    </location>
</feature>
<keyword evidence="9" id="KW-0645">Protease</keyword>
<evidence type="ECO:0000256" key="7">
    <source>
        <dbReference type="SAM" id="MobiDB-lite"/>
    </source>
</evidence>
<keyword evidence="5 6" id="KW-0472">Membrane</keyword>
<dbReference type="InterPro" id="IPR010201">
    <property type="entry name" value="HflK"/>
</dbReference>
<dbReference type="GO" id="GO:0008233">
    <property type="term" value="F:peptidase activity"/>
    <property type="evidence" value="ECO:0007669"/>
    <property type="project" value="UniProtKB-KW"/>
</dbReference>
<feature type="region of interest" description="Disordered" evidence="7">
    <location>
        <begin position="390"/>
        <end position="435"/>
    </location>
</feature>
<feature type="compositionally biased region" description="Low complexity" evidence="7">
    <location>
        <begin position="390"/>
        <end position="415"/>
    </location>
</feature>
<keyword evidence="4 6" id="KW-1133">Transmembrane helix</keyword>